<accession>A0A8H6VGS1</accession>
<sequence>MASEKPVNTVVLDTGAIIKNEPPVSTLISQAETLVTVPAIISEIKDAATRSRVETTLQPFLTIRSPSPNSIKFVTDFARKTGDLSVLSKPDIQIIALTYELECERNGGDWRLRRVPGQKGLNGAPPKKEEAQVDSTADAALDSVAQPKSEESTAQNVAPAAEPIETASKEDTVPESYQSDLADQLQSASITGADKHIVQDQSVKIDSALNSAESQEDSESDSGGWITPSNLKKKQAEDAAASTTQTPEPKTMQVGVLTSDFAMQNVILQMNLNLLSPSMSRVKHLKTYVLRCHACFNVSKDLSKRFCTRCGQPSLTRVSCSTDANGQFKLHLKKNMQWNNRGNKFSVPKPVHGSANGRIKGGGKDGWGHELILAEDQKEYQEAARREKRQKERSLMDEDYLPSILTGDRALNMPSSSKRNTAEEFRLFDYFKEIYVRLYYADLQDEARYVSNVFGRVLDVHPSDLQAWLASDKKFLQSSKENADKRQVSDLCWSAGNYMADSAAVLFEFGRKSEGAQHCEWADQLHGLALDWQDVEKKGG</sequence>
<evidence type="ECO:0000313" key="8">
    <source>
        <dbReference type="EMBL" id="KAF7189957.1"/>
    </source>
</evidence>
<dbReference type="Pfam" id="PF08772">
    <property type="entry name" value="Zn_ribbon_NOB1"/>
    <property type="match status" value="1"/>
</dbReference>
<evidence type="ECO:0000256" key="2">
    <source>
        <dbReference type="ARBA" id="ARBA00022722"/>
    </source>
</evidence>
<feature type="domain" description="Ribonuclease PIN" evidence="7">
    <location>
        <begin position="10"/>
        <end position="101"/>
    </location>
</feature>
<dbReference type="GO" id="GO:0030490">
    <property type="term" value="P:maturation of SSU-rRNA"/>
    <property type="evidence" value="ECO:0007669"/>
    <property type="project" value="TreeGrafter"/>
</dbReference>
<reference evidence="8" key="1">
    <citation type="submission" date="2020-04" db="EMBL/GenBank/DDBJ databases">
        <title>Draft genome resource of the tomato pathogen Pseudocercospora fuligena.</title>
        <authorList>
            <person name="Zaccaron A."/>
        </authorList>
    </citation>
    <scope>NUCLEOTIDE SEQUENCE</scope>
    <source>
        <strain evidence="8">PF001</strain>
    </source>
</reference>
<dbReference type="InterPro" id="IPR036283">
    <property type="entry name" value="NOB1_Zf-like_sf"/>
</dbReference>
<dbReference type="Gene3D" id="6.20.210.10">
    <property type="entry name" value="Nin one binding (NOB1), Zn-ribbon-like"/>
    <property type="match status" value="1"/>
</dbReference>
<dbReference type="GO" id="GO:0016787">
    <property type="term" value="F:hydrolase activity"/>
    <property type="evidence" value="ECO:0007669"/>
    <property type="project" value="UniProtKB-KW"/>
</dbReference>
<dbReference type="AlphaFoldDB" id="A0A8H6VGS1"/>
<name>A0A8H6VGS1_9PEZI</name>
<evidence type="ECO:0000313" key="9">
    <source>
        <dbReference type="Proteomes" id="UP000660729"/>
    </source>
</evidence>
<dbReference type="GO" id="GO:0030688">
    <property type="term" value="C:preribosome, small subunit precursor"/>
    <property type="evidence" value="ECO:0007669"/>
    <property type="project" value="TreeGrafter"/>
</dbReference>
<evidence type="ECO:0000256" key="4">
    <source>
        <dbReference type="ARBA" id="ARBA00022801"/>
    </source>
</evidence>
<proteinExistence type="inferred from homology"/>
<dbReference type="Proteomes" id="UP000660729">
    <property type="component" value="Unassembled WGS sequence"/>
</dbReference>
<dbReference type="FunFam" id="3.40.50.1010:FF:000020">
    <property type="entry name" value="20S-pre-rRNA D-site endonuclease NOB1"/>
    <property type="match status" value="1"/>
</dbReference>
<dbReference type="PANTHER" id="PTHR12814">
    <property type="entry name" value="RNA-BINDING PROTEIN NOB1"/>
    <property type="match status" value="1"/>
</dbReference>
<organism evidence="8 9">
    <name type="scientific">Pseudocercospora fuligena</name>
    <dbReference type="NCBI Taxonomy" id="685502"/>
    <lineage>
        <taxon>Eukaryota</taxon>
        <taxon>Fungi</taxon>
        <taxon>Dikarya</taxon>
        <taxon>Ascomycota</taxon>
        <taxon>Pezizomycotina</taxon>
        <taxon>Dothideomycetes</taxon>
        <taxon>Dothideomycetidae</taxon>
        <taxon>Mycosphaerellales</taxon>
        <taxon>Mycosphaerellaceae</taxon>
        <taxon>Pseudocercospora</taxon>
    </lineage>
</organism>
<dbReference type="InterPro" id="IPR014881">
    <property type="entry name" value="NOB1_Zn-bd"/>
</dbReference>
<dbReference type="Gene3D" id="3.40.50.1010">
    <property type="entry name" value="5'-nuclease"/>
    <property type="match status" value="1"/>
</dbReference>
<feature type="domain" description="Nin one binding (NOB1) Zn-ribbon-like" evidence="6">
    <location>
        <begin position="282"/>
        <end position="353"/>
    </location>
</feature>
<dbReference type="OrthoDB" id="446759at2759"/>
<dbReference type="GO" id="GO:0004521">
    <property type="term" value="F:RNA endonuclease activity"/>
    <property type="evidence" value="ECO:0007669"/>
    <property type="project" value="TreeGrafter"/>
</dbReference>
<dbReference type="GO" id="GO:0031981">
    <property type="term" value="C:nuclear lumen"/>
    <property type="evidence" value="ECO:0007669"/>
    <property type="project" value="UniProtKB-ARBA"/>
</dbReference>
<dbReference type="Pfam" id="PF17146">
    <property type="entry name" value="PIN_6"/>
    <property type="match status" value="1"/>
</dbReference>
<keyword evidence="2" id="KW-0540">Nuclease</keyword>
<dbReference type="CDD" id="cd09876">
    <property type="entry name" value="PIN_Nob1-like"/>
    <property type="match status" value="1"/>
</dbReference>
<dbReference type="EMBL" id="JABCIY010000177">
    <property type="protein sequence ID" value="KAF7189957.1"/>
    <property type="molecule type" value="Genomic_DNA"/>
</dbReference>
<dbReference type="PANTHER" id="PTHR12814:SF2">
    <property type="entry name" value="RNA-BINDING PROTEIN NOB1"/>
    <property type="match status" value="1"/>
</dbReference>
<keyword evidence="3" id="KW-0479">Metal-binding</keyword>
<protein>
    <submittedName>
        <fullName evidence="8">20S-pre-rRNA D-site endonuclease nob1</fullName>
    </submittedName>
</protein>
<evidence type="ECO:0000256" key="5">
    <source>
        <dbReference type="SAM" id="MobiDB-lite"/>
    </source>
</evidence>
<comment type="similarity">
    <text evidence="1">Belongs to the NOB1 family.</text>
</comment>
<dbReference type="InterPro" id="IPR033411">
    <property type="entry name" value="Ribonuclease_PIN"/>
</dbReference>
<dbReference type="GO" id="GO:0005737">
    <property type="term" value="C:cytoplasm"/>
    <property type="evidence" value="ECO:0007669"/>
    <property type="project" value="UniProtKB-ARBA"/>
</dbReference>
<dbReference type="InterPro" id="IPR039907">
    <property type="entry name" value="NOB1"/>
</dbReference>
<evidence type="ECO:0000256" key="3">
    <source>
        <dbReference type="ARBA" id="ARBA00022723"/>
    </source>
</evidence>
<evidence type="ECO:0000259" key="6">
    <source>
        <dbReference type="Pfam" id="PF08772"/>
    </source>
</evidence>
<comment type="caution">
    <text evidence="8">The sequence shown here is derived from an EMBL/GenBank/DDBJ whole genome shotgun (WGS) entry which is preliminary data.</text>
</comment>
<feature type="region of interest" description="Disordered" evidence="5">
    <location>
        <begin position="110"/>
        <end position="179"/>
    </location>
</feature>
<feature type="region of interest" description="Disordered" evidence="5">
    <location>
        <begin position="209"/>
        <end position="250"/>
    </location>
</feature>
<evidence type="ECO:0000256" key="1">
    <source>
        <dbReference type="ARBA" id="ARBA00005858"/>
    </source>
</evidence>
<keyword evidence="4" id="KW-0378">Hydrolase</keyword>
<keyword evidence="8" id="KW-0255">Endonuclease</keyword>
<evidence type="ECO:0000259" key="7">
    <source>
        <dbReference type="Pfam" id="PF17146"/>
    </source>
</evidence>
<dbReference type="SUPFAM" id="SSF144206">
    <property type="entry name" value="NOB1 zinc finger-like"/>
    <property type="match status" value="1"/>
</dbReference>
<dbReference type="GO" id="GO:0046872">
    <property type="term" value="F:metal ion binding"/>
    <property type="evidence" value="ECO:0007669"/>
    <property type="project" value="UniProtKB-KW"/>
</dbReference>
<gene>
    <name evidence="8" type="ORF">HII31_08779</name>
</gene>
<keyword evidence="9" id="KW-1185">Reference proteome</keyword>